<dbReference type="KEGG" id="dci:103517098"/>
<dbReference type="Proteomes" id="UP000079169">
    <property type="component" value="Unplaced"/>
</dbReference>
<dbReference type="OrthoDB" id="6226069at2759"/>
<evidence type="ECO:0000313" key="1">
    <source>
        <dbReference type="Proteomes" id="UP000079169"/>
    </source>
</evidence>
<dbReference type="PaxDb" id="121845-A0A1S4EL11"/>
<keyword evidence="1" id="KW-1185">Reference proteome</keyword>
<evidence type="ECO:0000313" key="2">
    <source>
        <dbReference type="RefSeq" id="XP_017302811.1"/>
    </source>
</evidence>
<evidence type="ECO:0000313" key="3">
    <source>
        <dbReference type="RefSeq" id="XP_017302812.1"/>
    </source>
</evidence>
<dbReference type="GeneID" id="103517098"/>
<sequence length="324" mass="36595">MDIYNYSPVPKDVNIDRYYESTILPLLQPGKEGDLCNWLKSIGLLATEVKCPNADCNNVNLTWCKARVVDKYNWSCPLCKKKLPIRYKSFLADFKCDLPSVIKGIYSWCKNVCVDDICDNNKLKLNVGKRIYGQCATVAEWYMQNHPEQSNLGGVDSVVLVDIFPDGNMTLVPHNNNFSKRILCIADTTFIPARVWAKILDPTHHNKENNNPVIEAVFAHVLPGSTLVTSQQLYNDLCMIKGMSDVVSVEALMKLDPPENQQSLVNLETIWSATVAVCTQVQEMTTTQGQQLLRELQWRQIYGSDALFNVLAHIVDYFNNQAVA</sequence>
<gene>
    <name evidence="2 3" type="primary">LOC103517098</name>
</gene>
<dbReference type="STRING" id="121845.A0A1S4EL11"/>
<protein>
    <submittedName>
        <fullName evidence="3">Uncharacterized protein LOC103517098 isoform X1</fullName>
    </submittedName>
    <submittedName>
        <fullName evidence="2">Uncharacterized protein LOC103517098 isoform X2</fullName>
    </submittedName>
</protein>
<name>A0A1S4EL11_DIACI</name>
<dbReference type="AlphaFoldDB" id="A0A1S4EL11"/>
<organism evidence="1 3">
    <name type="scientific">Diaphorina citri</name>
    <name type="common">Asian citrus psyllid</name>
    <dbReference type="NCBI Taxonomy" id="121845"/>
    <lineage>
        <taxon>Eukaryota</taxon>
        <taxon>Metazoa</taxon>
        <taxon>Ecdysozoa</taxon>
        <taxon>Arthropoda</taxon>
        <taxon>Hexapoda</taxon>
        <taxon>Insecta</taxon>
        <taxon>Pterygota</taxon>
        <taxon>Neoptera</taxon>
        <taxon>Paraneoptera</taxon>
        <taxon>Hemiptera</taxon>
        <taxon>Sternorrhyncha</taxon>
        <taxon>Psylloidea</taxon>
        <taxon>Psyllidae</taxon>
        <taxon>Diaphorininae</taxon>
        <taxon>Diaphorina</taxon>
    </lineage>
</organism>
<proteinExistence type="predicted"/>
<accession>A0A1S4EL11</accession>
<reference evidence="2 3" key="1">
    <citation type="submission" date="2025-04" db="UniProtKB">
        <authorList>
            <consortium name="RefSeq"/>
        </authorList>
    </citation>
    <scope>IDENTIFICATION</scope>
</reference>
<dbReference type="RefSeq" id="XP_017302812.1">
    <property type="nucleotide sequence ID" value="XM_017447323.2"/>
</dbReference>
<dbReference type="RefSeq" id="XP_017302811.1">
    <property type="nucleotide sequence ID" value="XM_017447322.2"/>
</dbReference>